<dbReference type="SUPFAM" id="SSF53092">
    <property type="entry name" value="Creatinase/prolidase N-terminal domain"/>
    <property type="match status" value="1"/>
</dbReference>
<dbReference type="GO" id="GO:0008235">
    <property type="term" value="F:metalloexopeptidase activity"/>
    <property type="evidence" value="ECO:0007669"/>
    <property type="project" value="UniProtKB-ARBA"/>
</dbReference>
<dbReference type="Pfam" id="PF01321">
    <property type="entry name" value="Creatinase_N"/>
    <property type="match status" value="1"/>
</dbReference>
<dbReference type="EMBL" id="AZGC01000020">
    <property type="protein sequence ID" value="KRL95217.1"/>
    <property type="molecule type" value="Genomic_DNA"/>
</dbReference>
<comment type="cofactor">
    <cofactor evidence="1">
        <name>Mn(2+)</name>
        <dbReference type="ChEBI" id="CHEBI:29035"/>
    </cofactor>
</comment>
<organism evidence="6 7">
    <name type="scientific">Limosilactobacillus equigenerosi DSM 18793 = JCM 14505</name>
    <dbReference type="NCBI Taxonomy" id="1423742"/>
    <lineage>
        <taxon>Bacteria</taxon>
        <taxon>Bacillati</taxon>
        <taxon>Bacillota</taxon>
        <taxon>Bacilli</taxon>
        <taxon>Lactobacillales</taxon>
        <taxon>Lactobacillaceae</taxon>
        <taxon>Limosilactobacillus</taxon>
    </lineage>
</organism>
<evidence type="ECO:0000256" key="3">
    <source>
        <dbReference type="ARBA" id="ARBA00023211"/>
    </source>
</evidence>
<dbReference type="PRINTS" id="PR00599">
    <property type="entry name" value="MAPEPTIDASE"/>
</dbReference>
<dbReference type="InterPro" id="IPR001714">
    <property type="entry name" value="Pept_M24_MAP"/>
</dbReference>
<dbReference type="OrthoDB" id="9806388at2"/>
<evidence type="ECO:0000256" key="1">
    <source>
        <dbReference type="ARBA" id="ARBA00001936"/>
    </source>
</evidence>
<dbReference type="PANTHER" id="PTHR46112">
    <property type="entry name" value="AMINOPEPTIDASE"/>
    <property type="match status" value="1"/>
</dbReference>
<dbReference type="SUPFAM" id="SSF55920">
    <property type="entry name" value="Creatinase/aminopeptidase"/>
    <property type="match status" value="1"/>
</dbReference>
<dbReference type="GO" id="GO:0004177">
    <property type="term" value="F:aminopeptidase activity"/>
    <property type="evidence" value="ECO:0007669"/>
    <property type="project" value="UniProtKB-ARBA"/>
</dbReference>
<dbReference type="InterPro" id="IPR036005">
    <property type="entry name" value="Creatinase/aminopeptidase-like"/>
</dbReference>
<dbReference type="Pfam" id="PF00557">
    <property type="entry name" value="Peptidase_M24"/>
    <property type="match status" value="1"/>
</dbReference>
<feature type="domain" description="Peptidase M24" evidence="4">
    <location>
        <begin position="148"/>
        <end position="350"/>
    </location>
</feature>
<feature type="domain" description="Creatinase N-terminal" evidence="5">
    <location>
        <begin position="6"/>
        <end position="140"/>
    </location>
</feature>
<dbReference type="RefSeq" id="WP_056995416.1">
    <property type="nucleotide sequence ID" value="NZ_AZGC01000020.1"/>
</dbReference>
<evidence type="ECO:0000259" key="4">
    <source>
        <dbReference type="Pfam" id="PF00557"/>
    </source>
</evidence>
<gene>
    <name evidence="6" type="ORF">FC21_GL000805</name>
</gene>
<dbReference type="Proteomes" id="UP000051084">
    <property type="component" value="Unassembled WGS sequence"/>
</dbReference>
<comment type="caution">
    <text evidence="6">The sequence shown here is derived from an EMBL/GenBank/DDBJ whole genome shotgun (WGS) entry which is preliminary data.</text>
</comment>
<protein>
    <submittedName>
        <fullName evidence="6">Xaa-Pro dipeptidase</fullName>
    </submittedName>
</protein>
<dbReference type="CDD" id="cd01092">
    <property type="entry name" value="APP-like"/>
    <property type="match status" value="1"/>
</dbReference>
<dbReference type="Gene3D" id="3.90.230.10">
    <property type="entry name" value="Creatinase/methionine aminopeptidase superfamily"/>
    <property type="match status" value="1"/>
</dbReference>
<dbReference type="InterPro" id="IPR050659">
    <property type="entry name" value="Peptidase_M24B"/>
</dbReference>
<sequence length="368" mass="40955">MEYTKLQQLQTTLQHQQLDVAYLSDPMTIKYLTGFGSDPIERVLALVVFADHDPFLFAPALEVEAIKGTGWPYSVYGYLDHEQPFAMIATQIKHRIAQPSNFGAELNYLTVTRLRALQDQFPHAHFDVDLTPTIERMRLIKTPDEIAKLHEAGKWADFAFEVGFNAIQLGRSEQEIDAEIEYALMKKGIMEMSFPALIQAGAHAAEPHGETSSNQVQNNQLVLFDLGTVYDGYVSDASRTVGVGTLSDKQKDIYQVCLEAQLTAQAAAKPGMTAAELDKIARDIITKAGYGEYFIHRLGHGMGMSDHEFPSIMEGNDMILEPGMCFSIEPGIYIPGFAGVRIEDCIVITEDGNDSFTHTSKELQILER</sequence>
<dbReference type="STRING" id="417373.GCA_001570685_00955"/>
<reference evidence="6 7" key="1">
    <citation type="journal article" date="2015" name="Genome Announc.">
        <title>Expanding the biotechnology potential of lactobacilli through comparative genomics of 213 strains and associated genera.</title>
        <authorList>
            <person name="Sun Z."/>
            <person name="Harris H.M."/>
            <person name="McCann A."/>
            <person name="Guo C."/>
            <person name="Argimon S."/>
            <person name="Zhang W."/>
            <person name="Yang X."/>
            <person name="Jeffery I.B."/>
            <person name="Cooney J.C."/>
            <person name="Kagawa T.F."/>
            <person name="Liu W."/>
            <person name="Song Y."/>
            <person name="Salvetti E."/>
            <person name="Wrobel A."/>
            <person name="Rasinkangas P."/>
            <person name="Parkhill J."/>
            <person name="Rea M.C."/>
            <person name="O'Sullivan O."/>
            <person name="Ritari J."/>
            <person name="Douillard F.P."/>
            <person name="Paul Ross R."/>
            <person name="Yang R."/>
            <person name="Briner A.E."/>
            <person name="Felis G.E."/>
            <person name="de Vos W.M."/>
            <person name="Barrangou R."/>
            <person name="Klaenhammer T.R."/>
            <person name="Caufield P.W."/>
            <person name="Cui Y."/>
            <person name="Zhang H."/>
            <person name="O'Toole P.W."/>
        </authorList>
    </citation>
    <scope>NUCLEOTIDE SEQUENCE [LARGE SCALE GENOMIC DNA]</scope>
    <source>
        <strain evidence="6 7">DSM 18793</strain>
    </source>
</reference>
<dbReference type="PATRIC" id="fig|1423742.4.peg.839"/>
<evidence type="ECO:0000313" key="7">
    <source>
        <dbReference type="Proteomes" id="UP000051084"/>
    </source>
</evidence>
<name>A0A0R1UPT2_9LACO</name>
<evidence type="ECO:0000259" key="5">
    <source>
        <dbReference type="Pfam" id="PF01321"/>
    </source>
</evidence>
<dbReference type="PANTHER" id="PTHR46112:SF10">
    <property type="entry name" value="DIPEPTIDASE YKVY-RELATED"/>
    <property type="match status" value="1"/>
</dbReference>
<evidence type="ECO:0000313" key="6">
    <source>
        <dbReference type="EMBL" id="KRL95217.1"/>
    </source>
</evidence>
<dbReference type="InterPro" id="IPR000994">
    <property type="entry name" value="Pept_M24"/>
</dbReference>
<proteinExistence type="inferred from homology"/>
<dbReference type="InterPro" id="IPR000587">
    <property type="entry name" value="Creatinase_N"/>
</dbReference>
<dbReference type="Gene3D" id="3.40.350.10">
    <property type="entry name" value="Creatinase/prolidase N-terminal domain"/>
    <property type="match status" value="1"/>
</dbReference>
<keyword evidence="7" id="KW-1185">Reference proteome</keyword>
<evidence type="ECO:0000256" key="2">
    <source>
        <dbReference type="ARBA" id="ARBA00008766"/>
    </source>
</evidence>
<comment type="similarity">
    <text evidence="2">Belongs to the peptidase M24B family.</text>
</comment>
<accession>A0A0R1UPT2</accession>
<dbReference type="InterPro" id="IPR029149">
    <property type="entry name" value="Creatin/AminoP/Spt16_N"/>
</dbReference>
<dbReference type="AlphaFoldDB" id="A0A0R1UPT2"/>
<keyword evidence="3" id="KW-0464">Manganese</keyword>